<name>A0ACC2KC15_PERAE</name>
<dbReference type="EMBL" id="CM056812">
    <property type="protein sequence ID" value="KAJ8618650.1"/>
    <property type="molecule type" value="Genomic_DNA"/>
</dbReference>
<protein>
    <submittedName>
        <fullName evidence="1">Uncharacterized protein</fullName>
    </submittedName>
</protein>
<gene>
    <name evidence="1" type="ORF">MRB53_014836</name>
</gene>
<evidence type="ECO:0000313" key="1">
    <source>
        <dbReference type="EMBL" id="KAJ8618650.1"/>
    </source>
</evidence>
<sequence>MLLQRVVTTESYSSSSGETETKVSAPMFSTTGNVSANTRALCFFQTSSPSKSVFWPHVRDSTFTAGAATTWAMTFFRYLQMAVTDLPHLFQQISHLHTNKPEGHFFLQLHHHCFSANSVFFYNSNQQQDPSAVAAPLINKSMAQFEICKINGLLPDLQLQHLSPIVVAHRSNLIRANNRALSFYRNLDPLIWIFFSAIGRPQNPLPLPLIM</sequence>
<evidence type="ECO:0000313" key="2">
    <source>
        <dbReference type="Proteomes" id="UP001234297"/>
    </source>
</evidence>
<keyword evidence="2" id="KW-1185">Reference proteome</keyword>
<accession>A0ACC2KC15</accession>
<organism evidence="1 2">
    <name type="scientific">Persea americana</name>
    <name type="common">Avocado</name>
    <dbReference type="NCBI Taxonomy" id="3435"/>
    <lineage>
        <taxon>Eukaryota</taxon>
        <taxon>Viridiplantae</taxon>
        <taxon>Streptophyta</taxon>
        <taxon>Embryophyta</taxon>
        <taxon>Tracheophyta</taxon>
        <taxon>Spermatophyta</taxon>
        <taxon>Magnoliopsida</taxon>
        <taxon>Magnoliidae</taxon>
        <taxon>Laurales</taxon>
        <taxon>Lauraceae</taxon>
        <taxon>Persea</taxon>
    </lineage>
</organism>
<proteinExistence type="predicted"/>
<comment type="caution">
    <text evidence="1">The sequence shown here is derived from an EMBL/GenBank/DDBJ whole genome shotgun (WGS) entry which is preliminary data.</text>
</comment>
<reference evidence="1 2" key="1">
    <citation type="journal article" date="2022" name="Hortic Res">
        <title>A haplotype resolved chromosomal level avocado genome allows analysis of novel avocado genes.</title>
        <authorList>
            <person name="Nath O."/>
            <person name="Fletcher S.J."/>
            <person name="Hayward A."/>
            <person name="Shaw L.M."/>
            <person name="Masouleh A.K."/>
            <person name="Furtado A."/>
            <person name="Henry R.J."/>
            <person name="Mitter N."/>
        </authorList>
    </citation>
    <scope>NUCLEOTIDE SEQUENCE [LARGE SCALE GENOMIC DNA]</scope>
    <source>
        <strain evidence="2">cv. Hass</strain>
    </source>
</reference>
<dbReference type="Proteomes" id="UP001234297">
    <property type="component" value="Chromosome 4"/>
</dbReference>